<protein>
    <submittedName>
        <fullName evidence="2">Uncharacterized protein</fullName>
    </submittedName>
</protein>
<accession>A0ABR8YGM0</accession>
<keyword evidence="1" id="KW-0472">Membrane</keyword>
<dbReference type="Proteomes" id="UP000652763">
    <property type="component" value="Unassembled WGS sequence"/>
</dbReference>
<organism evidence="2 3">
    <name type="scientific">Arthrobacter pullicola</name>
    <dbReference type="NCBI Taxonomy" id="2762224"/>
    <lineage>
        <taxon>Bacteria</taxon>
        <taxon>Bacillati</taxon>
        <taxon>Actinomycetota</taxon>
        <taxon>Actinomycetes</taxon>
        <taxon>Micrococcales</taxon>
        <taxon>Micrococcaceae</taxon>
        <taxon>Arthrobacter</taxon>
    </lineage>
</organism>
<comment type="caution">
    <text evidence="2">The sequence shown here is derived from an EMBL/GenBank/DDBJ whole genome shotgun (WGS) entry which is preliminary data.</text>
</comment>
<evidence type="ECO:0000256" key="1">
    <source>
        <dbReference type="SAM" id="Phobius"/>
    </source>
</evidence>
<name>A0ABR8YGM0_9MICC</name>
<dbReference type="EMBL" id="JACSQC010000002">
    <property type="protein sequence ID" value="MBD8043366.1"/>
    <property type="molecule type" value="Genomic_DNA"/>
</dbReference>
<evidence type="ECO:0000313" key="3">
    <source>
        <dbReference type="Proteomes" id="UP000652763"/>
    </source>
</evidence>
<feature type="transmembrane region" description="Helical" evidence="1">
    <location>
        <begin position="79"/>
        <end position="98"/>
    </location>
</feature>
<reference evidence="2 3" key="1">
    <citation type="submission" date="2020-08" db="EMBL/GenBank/DDBJ databases">
        <title>A Genomic Blueprint of the Chicken Gut Microbiome.</title>
        <authorList>
            <person name="Gilroy R."/>
            <person name="Ravi A."/>
            <person name="Getino M."/>
            <person name="Pursley I."/>
            <person name="Horton D.L."/>
            <person name="Alikhan N.-F."/>
            <person name="Baker D."/>
            <person name="Gharbi K."/>
            <person name="Hall N."/>
            <person name="Watson M."/>
            <person name="Adriaenssens E.M."/>
            <person name="Foster-Nyarko E."/>
            <person name="Jarju S."/>
            <person name="Secka A."/>
            <person name="Antonio M."/>
            <person name="Oren A."/>
            <person name="Chaudhuri R."/>
            <person name="La Ragione R.M."/>
            <person name="Hildebrand F."/>
            <person name="Pallen M.J."/>
        </authorList>
    </citation>
    <scope>NUCLEOTIDE SEQUENCE [LARGE SCALE GENOMIC DNA]</scope>
    <source>
        <strain evidence="2 3">Sa2BUA2</strain>
    </source>
</reference>
<keyword evidence="3" id="KW-1185">Reference proteome</keyword>
<feature type="transmembrane region" description="Helical" evidence="1">
    <location>
        <begin position="104"/>
        <end position="129"/>
    </location>
</feature>
<evidence type="ECO:0000313" key="2">
    <source>
        <dbReference type="EMBL" id="MBD8043366.1"/>
    </source>
</evidence>
<feature type="transmembrane region" description="Helical" evidence="1">
    <location>
        <begin position="5"/>
        <end position="24"/>
    </location>
</feature>
<sequence length="175" mass="19824">MGTFLLRLLLTFNATSLLVVIYQVKEPFLFLQFGDGIRYGLSVALIMVPILFTSLGILLSRTLGRDAIEAGSIASIEHASNVFLPSYLGYFFVALSIPDIRTLLFVYAVLFAFTFMSQALYFNPLFLLFGYRFYNMVTSEGTSIFVISRQDFRTPASVEVRPVRRINGYTFMESK</sequence>
<proteinExistence type="predicted"/>
<keyword evidence="1" id="KW-0812">Transmembrane</keyword>
<keyword evidence="1" id="KW-1133">Transmembrane helix</keyword>
<gene>
    <name evidence="2" type="ORF">H9638_06015</name>
</gene>
<feature type="transmembrane region" description="Helical" evidence="1">
    <location>
        <begin position="36"/>
        <end position="59"/>
    </location>
</feature>